<keyword evidence="3" id="KW-1185">Reference proteome</keyword>
<dbReference type="AlphaFoldDB" id="A0A1S3IV28"/>
<dbReference type="KEGG" id="lak:106167541"/>
<dbReference type="InterPro" id="IPR000315">
    <property type="entry name" value="Znf_B-box"/>
</dbReference>
<dbReference type="Gene3D" id="3.30.160.60">
    <property type="entry name" value="Classic Zinc Finger"/>
    <property type="match status" value="1"/>
</dbReference>
<dbReference type="RefSeq" id="XP_013401796.1">
    <property type="nucleotide sequence ID" value="XM_013546342.1"/>
</dbReference>
<dbReference type="SMART" id="SM00336">
    <property type="entry name" value="BBOX"/>
    <property type="match status" value="2"/>
</dbReference>
<dbReference type="PANTHER" id="PTHR25462:SF296">
    <property type="entry name" value="MEIOTIC P26, ISOFORM F"/>
    <property type="match status" value="1"/>
</dbReference>
<dbReference type="SUPFAM" id="SSF57845">
    <property type="entry name" value="B-box zinc-binding domain"/>
    <property type="match status" value="1"/>
</dbReference>
<dbReference type="CDD" id="cd19756">
    <property type="entry name" value="Bbox2"/>
    <property type="match status" value="1"/>
</dbReference>
<dbReference type="OrthoDB" id="111250at2759"/>
<feature type="domain" description="B box-type" evidence="2">
    <location>
        <begin position="76"/>
        <end position="117"/>
    </location>
</feature>
<name>A0A1S3IV28_LINAN</name>
<dbReference type="Proteomes" id="UP000085678">
    <property type="component" value="Unplaced"/>
</dbReference>
<dbReference type="InterPro" id="IPR047153">
    <property type="entry name" value="TRIM45/56/19-like"/>
</dbReference>
<sequence length="482" mass="54630">MKDLKTPEGRLCEYCKHKEAILLCQGCPKTNQLCATCRELHDSIPALNGHHFVPLSQFDFSVNPSNIREQLRHVLDKAQYCDKHDGELLTLYCEEDDNVACRDCILETHSKHDFKKIGDVVKGQRELIQEKLRCLPSAKPSHYEIAEKAIVRTEERLTENQSNVLSLVDSQKLAMTKEIMENSETIERELSTYYQQVEKDVRRQIDEYLTSMKHHLETYQTKVLSDYIEMQKVIDDKSNEITAEVMALTSTQLKTLEAEKDKQEIDKISIQSIREFAQQLTTNGSAIEVMTHSKKLQARIQELQTVEPVFDTKITDVTLTPGLTEMDRVLQFPKIPEPKPLSIKTGSITAKTYRDPLDACFGSLKQEGAHCPELMCFQKATWFGTPERKFCFNIKGWPLWDIQCTDDGCILVGHSDAVSVFSSAADRDNDRVVVLGLDGTFLRNILTKSDNTELPLSVSIASNGELVVGSARGKVSTYKYIA</sequence>
<evidence type="ECO:0000313" key="3">
    <source>
        <dbReference type="Proteomes" id="UP000085678"/>
    </source>
</evidence>
<evidence type="ECO:0000259" key="2">
    <source>
        <dbReference type="PROSITE" id="PS50119"/>
    </source>
</evidence>
<reference evidence="4" key="1">
    <citation type="submission" date="2025-08" db="UniProtKB">
        <authorList>
            <consortium name="RefSeq"/>
        </authorList>
    </citation>
    <scope>IDENTIFICATION</scope>
    <source>
        <tissue evidence="4">Gonads</tissue>
    </source>
</reference>
<evidence type="ECO:0000313" key="4">
    <source>
        <dbReference type="RefSeq" id="XP_013401796.1"/>
    </source>
</evidence>
<evidence type="ECO:0000256" key="1">
    <source>
        <dbReference type="PROSITE-ProRule" id="PRU00024"/>
    </source>
</evidence>
<proteinExistence type="predicted"/>
<keyword evidence="1" id="KW-0862">Zinc</keyword>
<accession>A0A1S3IV28</accession>
<dbReference type="Pfam" id="PF00643">
    <property type="entry name" value="zf-B_box"/>
    <property type="match status" value="1"/>
</dbReference>
<keyword evidence="1" id="KW-0863">Zinc-finger</keyword>
<dbReference type="InParanoid" id="A0A1S3IV28"/>
<dbReference type="PROSITE" id="PS50119">
    <property type="entry name" value="ZF_BBOX"/>
    <property type="match status" value="1"/>
</dbReference>
<gene>
    <name evidence="4" type="primary">LOC106167541</name>
</gene>
<dbReference type="GeneID" id="106167541"/>
<dbReference type="GO" id="GO:0008270">
    <property type="term" value="F:zinc ion binding"/>
    <property type="evidence" value="ECO:0007669"/>
    <property type="project" value="UniProtKB-KW"/>
</dbReference>
<protein>
    <submittedName>
        <fullName evidence="4">Uncharacterized protein LOC106167541</fullName>
    </submittedName>
</protein>
<dbReference type="PANTHER" id="PTHR25462">
    <property type="entry name" value="BONUS, ISOFORM C-RELATED"/>
    <property type="match status" value="1"/>
</dbReference>
<keyword evidence="1" id="KW-0479">Metal-binding</keyword>
<organism evidence="3 4">
    <name type="scientific">Lingula anatina</name>
    <name type="common">Brachiopod</name>
    <name type="synonym">Lingula unguis</name>
    <dbReference type="NCBI Taxonomy" id="7574"/>
    <lineage>
        <taxon>Eukaryota</taxon>
        <taxon>Metazoa</taxon>
        <taxon>Spiralia</taxon>
        <taxon>Lophotrochozoa</taxon>
        <taxon>Brachiopoda</taxon>
        <taxon>Linguliformea</taxon>
        <taxon>Lingulata</taxon>
        <taxon>Lingulida</taxon>
        <taxon>Linguloidea</taxon>
        <taxon>Lingulidae</taxon>
        <taxon>Lingula</taxon>
    </lineage>
</organism>